<dbReference type="Proteomes" id="UP001054252">
    <property type="component" value="Unassembled WGS sequence"/>
</dbReference>
<name>A0AAV5JT02_9ROSI</name>
<protein>
    <submittedName>
        <fullName evidence="1">Uncharacterized protein</fullName>
    </submittedName>
</protein>
<reference evidence="1 2" key="1">
    <citation type="journal article" date="2021" name="Commun. Biol.">
        <title>The genome of Shorea leprosula (Dipterocarpaceae) highlights the ecological relevance of drought in aseasonal tropical rainforests.</title>
        <authorList>
            <person name="Ng K.K.S."/>
            <person name="Kobayashi M.J."/>
            <person name="Fawcett J.A."/>
            <person name="Hatakeyama M."/>
            <person name="Paape T."/>
            <person name="Ng C.H."/>
            <person name="Ang C.C."/>
            <person name="Tnah L.H."/>
            <person name="Lee C.T."/>
            <person name="Nishiyama T."/>
            <person name="Sese J."/>
            <person name="O'Brien M.J."/>
            <person name="Copetti D."/>
            <person name="Mohd Noor M.I."/>
            <person name="Ong R.C."/>
            <person name="Putra M."/>
            <person name="Sireger I.Z."/>
            <person name="Indrioko S."/>
            <person name="Kosugi Y."/>
            <person name="Izuno A."/>
            <person name="Isagi Y."/>
            <person name="Lee S.L."/>
            <person name="Shimizu K.K."/>
        </authorList>
    </citation>
    <scope>NUCLEOTIDE SEQUENCE [LARGE SCALE GENOMIC DNA]</scope>
    <source>
        <strain evidence="1">214</strain>
    </source>
</reference>
<keyword evidence="2" id="KW-1185">Reference proteome</keyword>
<dbReference type="EMBL" id="BPVZ01000043">
    <property type="protein sequence ID" value="GKV15628.1"/>
    <property type="molecule type" value="Genomic_DNA"/>
</dbReference>
<proteinExistence type="predicted"/>
<accession>A0AAV5JT02</accession>
<gene>
    <name evidence="1" type="ORF">SLEP1_g26403</name>
</gene>
<sequence length="59" mass="6919">MWLIFLYWLIKSSDHSIEIVMFCEDWQVVIKLYSLLLPISTFLISGNCLKLLKSVLNLS</sequence>
<evidence type="ECO:0000313" key="2">
    <source>
        <dbReference type="Proteomes" id="UP001054252"/>
    </source>
</evidence>
<organism evidence="1 2">
    <name type="scientific">Rubroshorea leprosula</name>
    <dbReference type="NCBI Taxonomy" id="152421"/>
    <lineage>
        <taxon>Eukaryota</taxon>
        <taxon>Viridiplantae</taxon>
        <taxon>Streptophyta</taxon>
        <taxon>Embryophyta</taxon>
        <taxon>Tracheophyta</taxon>
        <taxon>Spermatophyta</taxon>
        <taxon>Magnoliopsida</taxon>
        <taxon>eudicotyledons</taxon>
        <taxon>Gunneridae</taxon>
        <taxon>Pentapetalae</taxon>
        <taxon>rosids</taxon>
        <taxon>malvids</taxon>
        <taxon>Malvales</taxon>
        <taxon>Dipterocarpaceae</taxon>
        <taxon>Rubroshorea</taxon>
    </lineage>
</organism>
<dbReference type="AlphaFoldDB" id="A0AAV5JT02"/>
<comment type="caution">
    <text evidence="1">The sequence shown here is derived from an EMBL/GenBank/DDBJ whole genome shotgun (WGS) entry which is preliminary data.</text>
</comment>
<evidence type="ECO:0000313" key="1">
    <source>
        <dbReference type="EMBL" id="GKV15628.1"/>
    </source>
</evidence>